<keyword evidence="3 5" id="KW-0378">Hydrolase</keyword>
<dbReference type="InterPro" id="IPR010049">
    <property type="entry name" value="MTA_SAH_Nsdase"/>
</dbReference>
<dbReference type="HOGENOM" id="CLU_031248_1_0_12"/>
<dbReference type="EMBL" id="CP001843">
    <property type="protein sequence ID" value="AEF84132.1"/>
    <property type="molecule type" value="Genomic_DNA"/>
</dbReference>
<dbReference type="UniPathway" id="UPA00904">
    <property type="reaction ID" value="UER00871"/>
</dbReference>
<dbReference type="InterPro" id="IPR000845">
    <property type="entry name" value="Nucleoside_phosphorylase_d"/>
</dbReference>
<reference evidence="7 8" key="2">
    <citation type="journal article" date="2011" name="ISME J.">
        <title>RNA-seq reveals cooperative metabolic interactions between two termite-gut spirochete species in co-culture.</title>
        <authorList>
            <person name="Rosenthal A.Z."/>
            <person name="Matson E.G."/>
            <person name="Eldar A."/>
            <person name="Leadbetter J.R."/>
        </authorList>
    </citation>
    <scope>NUCLEOTIDE SEQUENCE [LARGE SCALE GENOMIC DNA]</scope>
    <source>
        <strain evidence="8">ATCC BAA-887 / DSM 12427 / ZAS-2</strain>
    </source>
</reference>
<dbReference type="GO" id="GO:0009164">
    <property type="term" value="P:nucleoside catabolic process"/>
    <property type="evidence" value="ECO:0007669"/>
    <property type="project" value="InterPro"/>
</dbReference>
<dbReference type="EC" id="3.2.2.9" evidence="5"/>
<feature type="active site" description="Proton donor" evidence="5">
    <location>
        <position position="204"/>
    </location>
</feature>
<dbReference type="OrthoDB" id="9792278at2"/>
<evidence type="ECO:0000256" key="3">
    <source>
        <dbReference type="ARBA" id="ARBA00022801"/>
    </source>
</evidence>
<name>F5YLR4_TREPZ</name>
<feature type="active site" description="Proton acceptor" evidence="5">
    <location>
        <position position="11"/>
    </location>
</feature>
<evidence type="ECO:0000313" key="8">
    <source>
        <dbReference type="Proteomes" id="UP000009223"/>
    </source>
</evidence>
<dbReference type="PANTHER" id="PTHR46832:SF1">
    <property type="entry name" value="5'-METHYLTHIOADENOSINE_S-ADENOSYLHOMOCYSTEINE NUCLEOSIDASE"/>
    <property type="match status" value="1"/>
</dbReference>
<gene>
    <name evidence="5 7" type="primary">mtnN</name>
    <name evidence="7" type="ordered locus">TREPR_3166</name>
</gene>
<keyword evidence="7" id="KW-0326">Glycosidase</keyword>
<dbReference type="NCBIfam" id="TIGR01704">
    <property type="entry name" value="MTA_SAH-Nsdase"/>
    <property type="match status" value="1"/>
</dbReference>
<evidence type="ECO:0000256" key="5">
    <source>
        <dbReference type="HAMAP-Rule" id="MF_01684"/>
    </source>
</evidence>
<feature type="binding site" evidence="5">
    <location>
        <begin position="180"/>
        <end position="181"/>
    </location>
    <ligand>
        <name>substrate</name>
    </ligand>
</feature>
<evidence type="ECO:0000256" key="4">
    <source>
        <dbReference type="ARBA" id="ARBA00023167"/>
    </source>
</evidence>
<feature type="binding site" evidence="5">
    <location>
        <position position="159"/>
    </location>
    <ligand>
        <name>substrate</name>
    </ligand>
</feature>
<dbReference type="GO" id="GO:0008782">
    <property type="term" value="F:adenosylhomocysteine nucleosidase activity"/>
    <property type="evidence" value="ECO:0007669"/>
    <property type="project" value="UniProtKB-UniRule"/>
</dbReference>
<dbReference type="STRING" id="545694.TREPR_3166"/>
<dbReference type="Proteomes" id="UP000009223">
    <property type="component" value="Chromosome"/>
</dbReference>
<comment type="function">
    <text evidence="5">Catalyzes the irreversible cleavage of the glycosidic bond in both 5'-methylthioadenosine (MTA) and S-adenosylhomocysteine (SAH/AdoHcy) to adenine and the corresponding thioribose, 5'-methylthioribose and S-ribosylhomocysteine, respectively. Also cleaves 5'-deoxyadenosine, a toxic by-product of radical S-adenosylmethionine (SAM) enzymes, into 5-deoxyribose and adenine.</text>
</comment>
<dbReference type="eggNOG" id="COG0775">
    <property type="taxonomic scope" value="Bacteria"/>
</dbReference>
<comment type="catalytic activity">
    <reaction evidence="5">
        <text>5'-deoxyadenosine + H2O = 5-deoxy-D-ribose + adenine</text>
        <dbReference type="Rhea" id="RHEA:29859"/>
        <dbReference type="ChEBI" id="CHEBI:15377"/>
        <dbReference type="ChEBI" id="CHEBI:16708"/>
        <dbReference type="ChEBI" id="CHEBI:17319"/>
        <dbReference type="ChEBI" id="CHEBI:149540"/>
        <dbReference type="EC" id="3.2.2.9"/>
    </reaction>
</comment>
<evidence type="ECO:0000313" key="7">
    <source>
        <dbReference type="EMBL" id="AEF84132.1"/>
    </source>
</evidence>
<feature type="binding site" evidence="5">
    <location>
        <position position="77"/>
    </location>
    <ligand>
        <name>substrate</name>
    </ligand>
</feature>
<dbReference type="PANTHER" id="PTHR46832">
    <property type="entry name" value="5'-METHYLTHIOADENOSINE/S-ADENOSYLHOMOCYSTEINE NUCLEOSIDASE"/>
    <property type="match status" value="1"/>
</dbReference>
<comment type="similarity">
    <text evidence="5">Belongs to the PNP/UDP phosphorylase family. MtnN subfamily.</text>
</comment>
<keyword evidence="2 5" id="KW-0028">Amino-acid biosynthesis</keyword>
<evidence type="ECO:0000259" key="6">
    <source>
        <dbReference type="Pfam" id="PF01048"/>
    </source>
</evidence>
<dbReference type="GO" id="GO:0019509">
    <property type="term" value="P:L-methionine salvage from methylthioadenosine"/>
    <property type="evidence" value="ECO:0007669"/>
    <property type="project" value="UniProtKB-UniRule"/>
</dbReference>
<evidence type="ECO:0000256" key="1">
    <source>
        <dbReference type="ARBA" id="ARBA00004945"/>
    </source>
</evidence>
<protein>
    <recommendedName>
        <fullName evidence="5">5'-methylthioadenosine/S-adenosylhomocysteine nucleosidase</fullName>
        <shortName evidence="5">MTA/SAH nucleosidase</shortName>
        <shortName evidence="5">MTAN</shortName>
        <ecNumber evidence="5">3.2.2.9</ecNumber>
    </recommendedName>
    <alternativeName>
        <fullName evidence="5">5'-deoxyadenosine nucleosidase</fullName>
        <shortName evidence="5">DOA nucleosidase</shortName>
        <shortName evidence="5">dAdo nucleosidase</shortName>
    </alternativeName>
    <alternativeName>
        <fullName evidence="5">5'-methylthioadenosine nucleosidase</fullName>
        <shortName evidence="5">MTA nucleosidase</shortName>
    </alternativeName>
    <alternativeName>
        <fullName evidence="5">S-adenosylhomocysteine nucleosidase</fullName>
        <shortName evidence="5">AdoHcy nucleosidase</shortName>
        <shortName evidence="5">SAH nucleosidase</shortName>
        <shortName evidence="5">SRH nucleosidase</shortName>
    </alternativeName>
</protein>
<proteinExistence type="inferred from homology"/>
<dbReference type="InterPro" id="IPR035994">
    <property type="entry name" value="Nucleoside_phosphorylase_sf"/>
</dbReference>
<comment type="catalytic activity">
    <reaction evidence="5">
        <text>S-methyl-5'-thioadenosine + H2O = 5-(methylsulfanyl)-D-ribose + adenine</text>
        <dbReference type="Rhea" id="RHEA:13617"/>
        <dbReference type="ChEBI" id="CHEBI:15377"/>
        <dbReference type="ChEBI" id="CHEBI:16708"/>
        <dbReference type="ChEBI" id="CHEBI:17509"/>
        <dbReference type="ChEBI" id="CHEBI:78440"/>
        <dbReference type="EC" id="3.2.2.9"/>
    </reaction>
</comment>
<evidence type="ECO:0000256" key="2">
    <source>
        <dbReference type="ARBA" id="ARBA00022605"/>
    </source>
</evidence>
<reference evidence="8" key="1">
    <citation type="submission" date="2009-12" db="EMBL/GenBank/DDBJ databases">
        <title>Complete sequence of Treponema primitia strain ZAS-2.</title>
        <authorList>
            <person name="Tetu S.G."/>
            <person name="Matson E."/>
            <person name="Ren Q."/>
            <person name="Seshadri R."/>
            <person name="Elbourne L."/>
            <person name="Hassan K.A."/>
            <person name="Durkin A."/>
            <person name="Radune D."/>
            <person name="Mohamoud Y."/>
            <person name="Shay R."/>
            <person name="Jin S."/>
            <person name="Zhang X."/>
            <person name="Lucey K."/>
            <person name="Ballor N.R."/>
            <person name="Ottesen E."/>
            <person name="Rosenthal R."/>
            <person name="Allen A."/>
            <person name="Leadbetter J.R."/>
            <person name="Paulsen I.T."/>
        </authorList>
    </citation>
    <scope>NUCLEOTIDE SEQUENCE [LARGE SCALE GENOMIC DNA]</scope>
    <source>
        <strain evidence="8">ATCC BAA-887 / DSM 12427 / ZAS-2</strain>
    </source>
</reference>
<keyword evidence="4 5" id="KW-0486">Methionine biosynthesis</keyword>
<dbReference type="SUPFAM" id="SSF53167">
    <property type="entry name" value="Purine and uridine phosphorylases"/>
    <property type="match status" value="1"/>
</dbReference>
<dbReference type="CDD" id="cd09008">
    <property type="entry name" value="MTAN"/>
    <property type="match status" value="1"/>
</dbReference>
<dbReference type="Pfam" id="PF01048">
    <property type="entry name" value="PNP_UDP_1"/>
    <property type="match status" value="1"/>
</dbReference>
<dbReference type="GO" id="GO:0008930">
    <property type="term" value="F:methylthioadenosine nucleosidase activity"/>
    <property type="evidence" value="ECO:0007669"/>
    <property type="project" value="UniProtKB-UniRule"/>
</dbReference>
<dbReference type="KEGG" id="tpi:TREPR_3166"/>
<dbReference type="HAMAP" id="MF_01684">
    <property type="entry name" value="Salvage_MtnN"/>
    <property type="match status" value="1"/>
</dbReference>
<sequence length="236" mass="25663">MIGIIGAMEEEISLLRSALEDSRLETIGGYKFYIGKLENKPVALLLCGIGKVSAAVGCALLIDHYHPELVINTGSAGGIDPALSFGDAIISDGLVYYDADVTAFNYALGQIPGMPPIFPVTEDLIRRAEAAVDSLKREGILPENFNHCRGLIGSADIFMHEPEMINELRKRFPTLRAVEMEGAAIAQACYIFKVPGLIIRALSDIAGTESPVTHDQFLPIASKHSGEIVRRIVREW</sequence>
<dbReference type="GO" id="GO:0005829">
    <property type="term" value="C:cytosol"/>
    <property type="evidence" value="ECO:0007669"/>
    <property type="project" value="TreeGrafter"/>
</dbReference>
<dbReference type="GO" id="GO:0019284">
    <property type="term" value="P:L-methionine salvage from S-adenosylmethionine"/>
    <property type="evidence" value="ECO:0007669"/>
    <property type="project" value="TreeGrafter"/>
</dbReference>
<dbReference type="NCBIfam" id="NF004079">
    <property type="entry name" value="PRK05584.1"/>
    <property type="match status" value="1"/>
</dbReference>
<accession>F5YLR4</accession>
<dbReference type="Gene3D" id="3.40.50.1580">
    <property type="entry name" value="Nucleoside phosphorylase domain"/>
    <property type="match status" value="1"/>
</dbReference>
<comment type="catalytic activity">
    <reaction evidence="5">
        <text>S-adenosyl-L-homocysteine + H2O = S-(5-deoxy-D-ribos-5-yl)-L-homocysteine + adenine</text>
        <dbReference type="Rhea" id="RHEA:17805"/>
        <dbReference type="ChEBI" id="CHEBI:15377"/>
        <dbReference type="ChEBI" id="CHEBI:16708"/>
        <dbReference type="ChEBI" id="CHEBI:57856"/>
        <dbReference type="ChEBI" id="CHEBI:58195"/>
        <dbReference type="EC" id="3.2.2.9"/>
    </reaction>
</comment>
<organism evidence="7 8">
    <name type="scientific">Treponema primitia (strain ATCC BAA-887 / DSM 12427 / ZAS-2)</name>
    <dbReference type="NCBI Taxonomy" id="545694"/>
    <lineage>
        <taxon>Bacteria</taxon>
        <taxon>Pseudomonadati</taxon>
        <taxon>Spirochaetota</taxon>
        <taxon>Spirochaetia</taxon>
        <taxon>Spirochaetales</taxon>
        <taxon>Treponemataceae</taxon>
        <taxon>Treponema</taxon>
    </lineage>
</organism>
<dbReference type="RefSeq" id="WP_015707098.1">
    <property type="nucleotide sequence ID" value="NC_015578.1"/>
</dbReference>
<feature type="domain" description="Nucleoside phosphorylase" evidence="6">
    <location>
        <begin position="2"/>
        <end position="234"/>
    </location>
</feature>
<dbReference type="AlphaFoldDB" id="F5YLR4"/>
<comment type="pathway">
    <text evidence="1 5">Amino-acid biosynthesis; L-methionine biosynthesis via salvage pathway; S-methyl-5-thio-alpha-D-ribose 1-phosphate from S-methyl-5'-thioadenosine (hydrolase route): step 1/2.</text>
</comment>
<keyword evidence="8" id="KW-1185">Reference proteome</keyword>